<dbReference type="Pfam" id="PF14200">
    <property type="entry name" value="RicinB_lectin_2"/>
    <property type="match status" value="1"/>
</dbReference>
<organism evidence="3 4">
    <name type="scientific">Kutzneria buriramensis</name>
    <dbReference type="NCBI Taxonomy" id="1045776"/>
    <lineage>
        <taxon>Bacteria</taxon>
        <taxon>Bacillati</taxon>
        <taxon>Actinomycetota</taxon>
        <taxon>Actinomycetes</taxon>
        <taxon>Pseudonocardiales</taxon>
        <taxon>Pseudonocardiaceae</taxon>
        <taxon>Kutzneria</taxon>
    </lineage>
</organism>
<dbReference type="AlphaFoldDB" id="A0A3E0GWK4"/>
<evidence type="ECO:0000313" key="4">
    <source>
        <dbReference type="Proteomes" id="UP000256269"/>
    </source>
</evidence>
<dbReference type="CDD" id="cd00161">
    <property type="entry name" value="beta-trefoil_Ricin-like"/>
    <property type="match status" value="1"/>
</dbReference>
<gene>
    <name evidence="3" type="ORF">BCF44_12161</name>
</gene>
<dbReference type="Gene3D" id="2.80.10.50">
    <property type="match status" value="2"/>
</dbReference>
<evidence type="ECO:0000313" key="3">
    <source>
        <dbReference type="EMBL" id="REH32513.1"/>
    </source>
</evidence>
<dbReference type="Proteomes" id="UP000256269">
    <property type="component" value="Unassembled WGS sequence"/>
</dbReference>
<dbReference type="InterPro" id="IPR000772">
    <property type="entry name" value="Ricin_B_lectin"/>
</dbReference>
<feature type="domain" description="Ricin B lectin" evidence="2">
    <location>
        <begin position="116"/>
        <end position="215"/>
    </location>
</feature>
<comment type="caution">
    <text evidence="3">The sequence shown here is derived from an EMBL/GenBank/DDBJ whole genome shotgun (WGS) entry which is preliminary data.</text>
</comment>
<accession>A0A3E0GWK4</accession>
<protein>
    <submittedName>
        <fullName evidence="3">Ricin-type beta-trefoil lectin protein</fullName>
    </submittedName>
</protein>
<proteinExistence type="predicted"/>
<evidence type="ECO:0000259" key="2">
    <source>
        <dbReference type="Pfam" id="PF14200"/>
    </source>
</evidence>
<dbReference type="InterPro" id="IPR035992">
    <property type="entry name" value="Ricin_B-like_lectins"/>
</dbReference>
<keyword evidence="4" id="KW-1185">Reference proteome</keyword>
<evidence type="ECO:0000256" key="1">
    <source>
        <dbReference type="SAM" id="SignalP"/>
    </source>
</evidence>
<feature type="chain" id="PRO_5039296945" evidence="1">
    <location>
        <begin position="20"/>
        <end position="229"/>
    </location>
</feature>
<keyword evidence="3" id="KW-0430">Lectin</keyword>
<sequence>MKKVFSALAVMTLGGSVLAAGVGTASAAPTASGSAHTHKVARSTAAAHGKAAPFASVAKPDASVNPKFVKPNANEAPVTKIYNFDNYGVLDADTETIRDNGTSVALWPDAGADASNQQWTIAGTDTAGLYKIVNNASGRPLDADLDTIGDNGTHVQLWDDLGPDQANQLWWLVDTGYYDVQTNNELFKWVNADSGRVLDADADNIGAPGTPVQLWDDHGIEGFNQDWEF</sequence>
<dbReference type="PROSITE" id="PS50231">
    <property type="entry name" value="RICIN_B_LECTIN"/>
    <property type="match status" value="1"/>
</dbReference>
<dbReference type="GO" id="GO:0030246">
    <property type="term" value="F:carbohydrate binding"/>
    <property type="evidence" value="ECO:0007669"/>
    <property type="project" value="UniProtKB-KW"/>
</dbReference>
<dbReference type="EMBL" id="QUNO01000021">
    <property type="protein sequence ID" value="REH32513.1"/>
    <property type="molecule type" value="Genomic_DNA"/>
</dbReference>
<dbReference type="SUPFAM" id="SSF50370">
    <property type="entry name" value="Ricin B-like lectins"/>
    <property type="match status" value="1"/>
</dbReference>
<keyword evidence="1" id="KW-0732">Signal</keyword>
<name>A0A3E0GWK4_9PSEU</name>
<reference evidence="3 4" key="1">
    <citation type="submission" date="2018-08" db="EMBL/GenBank/DDBJ databases">
        <title>Genomic Encyclopedia of Archaeal and Bacterial Type Strains, Phase II (KMG-II): from individual species to whole genera.</title>
        <authorList>
            <person name="Goeker M."/>
        </authorList>
    </citation>
    <scope>NUCLEOTIDE SEQUENCE [LARGE SCALE GENOMIC DNA]</scope>
    <source>
        <strain evidence="3 4">DSM 45791</strain>
    </source>
</reference>
<feature type="signal peptide" evidence="1">
    <location>
        <begin position="1"/>
        <end position="19"/>
    </location>
</feature>